<reference evidence="1" key="1">
    <citation type="submission" date="2020-01" db="EMBL/GenBank/DDBJ databases">
        <title>Genome sequence of Kobresia littledalei, the first chromosome-level genome in the family Cyperaceae.</title>
        <authorList>
            <person name="Qu G."/>
        </authorList>
    </citation>
    <scope>NUCLEOTIDE SEQUENCE</scope>
    <source>
        <strain evidence="1">C.B.Clarke</strain>
        <tissue evidence="1">Leaf</tissue>
    </source>
</reference>
<dbReference type="Proteomes" id="UP000623129">
    <property type="component" value="Unassembled WGS sequence"/>
</dbReference>
<accession>A0A833R2C4</accession>
<comment type="caution">
    <text evidence="1">The sequence shown here is derived from an EMBL/GenBank/DDBJ whole genome shotgun (WGS) entry which is preliminary data.</text>
</comment>
<evidence type="ECO:0000313" key="1">
    <source>
        <dbReference type="EMBL" id="KAF3328489.1"/>
    </source>
</evidence>
<name>A0A833R2C4_9POAL</name>
<proteinExistence type="predicted"/>
<evidence type="ECO:0000313" key="2">
    <source>
        <dbReference type="Proteomes" id="UP000623129"/>
    </source>
</evidence>
<sequence>MERFLKKGATEWSDPVSHDNIDLLGEWVTEEPSLFDGDDLDWETIDGPSAPVNLDYEELPSCDGEIVAYDENSSFMTTPQRFDTYNITYD</sequence>
<gene>
    <name evidence="1" type="ORF">FCM35_KLT07095</name>
</gene>
<dbReference type="EMBL" id="SWLB01000016">
    <property type="protein sequence ID" value="KAF3328489.1"/>
    <property type="molecule type" value="Genomic_DNA"/>
</dbReference>
<keyword evidence="2" id="KW-1185">Reference proteome</keyword>
<protein>
    <submittedName>
        <fullName evidence="1">Uncharacterized protein</fullName>
    </submittedName>
</protein>
<dbReference type="AlphaFoldDB" id="A0A833R2C4"/>
<dbReference type="OrthoDB" id="665890at2759"/>
<organism evidence="1 2">
    <name type="scientific">Carex littledalei</name>
    <dbReference type="NCBI Taxonomy" id="544730"/>
    <lineage>
        <taxon>Eukaryota</taxon>
        <taxon>Viridiplantae</taxon>
        <taxon>Streptophyta</taxon>
        <taxon>Embryophyta</taxon>
        <taxon>Tracheophyta</taxon>
        <taxon>Spermatophyta</taxon>
        <taxon>Magnoliopsida</taxon>
        <taxon>Liliopsida</taxon>
        <taxon>Poales</taxon>
        <taxon>Cyperaceae</taxon>
        <taxon>Cyperoideae</taxon>
        <taxon>Cariceae</taxon>
        <taxon>Carex</taxon>
        <taxon>Carex subgen. Euthyceras</taxon>
    </lineage>
</organism>